<evidence type="ECO:0008006" key="4">
    <source>
        <dbReference type="Google" id="ProtNLM"/>
    </source>
</evidence>
<accession>A0AAD5P8B6</accession>
<feature type="signal peptide" evidence="1">
    <location>
        <begin position="1"/>
        <end position="16"/>
    </location>
</feature>
<reference evidence="2" key="2">
    <citation type="submission" date="2023-02" db="EMBL/GenBank/DDBJ databases">
        <authorList>
            <consortium name="DOE Joint Genome Institute"/>
            <person name="Mondo S.J."/>
            <person name="Chang Y."/>
            <person name="Wang Y."/>
            <person name="Ahrendt S."/>
            <person name="Andreopoulos W."/>
            <person name="Barry K."/>
            <person name="Beard J."/>
            <person name="Benny G.L."/>
            <person name="Blankenship S."/>
            <person name="Bonito G."/>
            <person name="Cuomo C."/>
            <person name="Desiro A."/>
            <person name="Gervers K.A."/>
            <person name="Hundley H."/>
            <person name="Kuo A."/>
            <person name="LaButti K."/>
            <person name="Lang B.F."/>
            <person name="Lipzen A."/>
            <person name="O'Donnell K."/>
            <person name="Pangilinan J."/>
            <person name="Reynolds N."/>
            <person name="Sandor L."/>
            <person name="Smith M.W."/>
            <person name="Tsang A."/>
            <person name="Grigoriev I.V."/>
            <person name="Stajich J.E."/>
            <person name="Spatafora J.W."/>
        </authorList>
    </citation>
    <scope>NUCLEOTIDE SEQUENCE</scope>
    <source>
        <strain evidence="2">RSA 2281</strain>
    </source>
</reference>
<dbReference type="Proteomes" id="UP001209540">
    <property type="component" value="Unassembled WGS sequence"/>
</dbReference>
<gene>
    <name evidence="2" type="ORF">BDA99DRAFT_542844</name>
</gene>
<sequence length="122" mass="14139">MYLILFSLFSINNVDSWSNLVNGKTGKIDFIIVANPIFNILFRDNKNLKMQTVRQFILDAYNVKAVSARKIDIGKYEYSIMCAIEWKKKNTTPKKLLIQQTKNLRANKCHLTKILKLQLSNA</sequence>
<proteinExistence type="predicted"/>
<protein>
    <recommendedName>
        <fullName evidence="4">Homing endonuclease LAGLIDADG domain-containing protein</fullName>
    </recommendedName>
</protein>
<keyword evidence="3" id="KW-1185">Reference proteome</keyword>
<comment type="caution">
    <text evidence="2">The sequence shown here is derived from an EMBL/GenBank/DDBJ whole genome shotgun (WGS) entry which is preliminary data.</text>
</comment>
<keyword evidence="1" id="KW-0732">Signal</keyword>
<evidence type="ECO:0000313" key="2">
    <source>
        <dbReference type="EMBL" id="KAI9247705.1"/>
    </source>
</evidence>
<evidence type="ECO:0000313" key="3">
    <source>
        <dbReference type="Proteomes" id="UP001209540"/>
    </source>
</evidence>
<feature type="chain" id="PRO_5042110951" description="Homing endonuclease LAGLIDADG domain-containing protein" evidence="1">
    <location>
        <begin position="17"/>
        <end position="122"/>
    </location>
</feature>
<evidence type="ECO:0000256" key="1">
    <source>
        <dbReference type="SAM" id="SignalP"/>
    </source>
</evidence>
<dbReference type="AlphaFoldDB" id="A0AAD5P8B6"/>
<name>A0AAD5P8B6_9FUNG</name>
<organism evidence="2 3">
    <name type="scientific">Phascolomyces articulosus</name>
    <dbReference type="NCBI Taxonomy" id="60185"/>
    <lineage>
        <taxon>Eukaryota</taxon>
        <taxon>Fungi</taxon>
        <taxon>Fungi incertae sedis</taxon>
        <taxon>Mucoromycota</taxon>
        <taxon>Mucoromycotina</taxon>
        <taxon>Mucoromycetes</taxon>
        <taxon>Mucorales</taxon>
        <taxon>Lichtheimiaceae</taxon>
        <taxon>Phascolomyces</taxon>
    </lineage>
</organism>
<dbReference type="EMBL" id="JAIXMP010000041">
    <property type="protein sequence ID" value="KAI9247705.1"/>
    <property type="molecule type" value="Genomic_DNA"/>
</dbReference>
<reference evidence="2" key="1">
    <citation type="journal article" date="2022" name="IScience">
        <title>Evolution of zygomycete secretomes and the origins of terrestrial fungal ecologies.</title>
        <authorList>
            <person name="Chang Y."/>
            <person name="Wang Y."/>
            <person name="Mondo S."/>
            <person name="Ahrendt S."/>
            <person name="Andreopoulos W."/>
            <person name="Barry K."/>
            <person name="Beard J."/>
            <person name="Benny G.L."/>
            <person name="Blankenship S."/>
            <person name="Bonito G."/>
            <person name="Cuomo C."/>
            <person name="Desiro A."/>
            <person name="Gervers K.A."/>
            <person name="Hundley H."/>
            <person name="Kuo A."/>
            <person name="LaButti K."/>
            <person name="Lang B.F."/>
            <person name="Lipzen A."/>
            <person name="O'Donnell K."/>
            <person name="Pangilinan J."/>
            <person name="Reynolds N."/>
            <person name="Sandor L."/>
            <person name="Smith M.E."/>
            <person name="Tsang A."/>
            <person name="Grigoriev I.V."/>
            <person name="Stajich J.E."/>
            <person name="Spatafora J.W."/>
        </authorList>
    </citation>
    <scope>NUCLEOTIDE SEQUENCE</scope>
    <source>
        <strain evidence="2">RSA 2281</strain>
    </source>
</reference>